<dbReference type="Pfam" id="PF03437">
    <property type="entry name" value="BtpA"/>
    <property type="match status" value="1"/>
</dbReference>
<evidence type="ECO:0000256" key="1">
    <source>
        <dbReference type="ARBA" id="ARBA00006007"/>
    </source>
</evidence>
<accession>A0A645FV39</accession>
<dbReference type="EMBL" id="VSSQ01065694">
    <property type="protein sequence ID" value="MPN18381.1"/>
    <property type="molecule type" value="Genomic_DNA"/>
</dbReference>
<comment type="similarity">
    <text evidence="1">Belongs to the BtpA family.</text>
</comment>
<sequence>MRRNLQTVTKEMVHRGMADAIIVSGEESALPPDVADIQQIRKAAEGTPVFLGSGIGLKTIDCVRYADGSIFGYGTKPSGDMNDPVDAGVVHAFMDQVRRL</sequence>
<dbReference type="AlphaFoldDB" id="A0A645FV39"/>
<comment type="caution">
    <text evidence="2">The sequence shown here is derived from an EMBL/GenBank/DDBJ whole genome shotgun (WGS) entry which is preliminary data.</text>
</comment>
<evidence type="ECO:0000313" key="2">
    <source>
        <dbReference type="EMBL" id="MPN18381.1"/>
    </source>
</evidence>
<dbReference type="PANTHER" id="PTHR21381">
    <property type="entry name" value="ZGC:162297"/>
    <property type="match status" value="1"/>
</dbReference>
<proteinExistence type="inferred from homology"/>
<organism evidence="2">
    <name type="scientific">bioreactor metagenome</name>
    <dbReference type="NCBI Taxonomy" id="1076179"/>
    <lineage>
        <taxon>unclassified sequences</taxon>
        <taxon>metagenomes</taxon>
        <taxon>ecological metagenomes</taxon>
    </lineage>
</organism>
<dbReference type="InterPro" id="IPR005137">
    <property type="entry name" value="BtpA"/>
</dbReference>
<dbReference type="InterPro" id="IPR011060">
    <property type="entry name" value="RibuloseP-bd_barrel"/>
</dbReference>
<dbReference type="PANTHER" id="PTHR21381:SF3">
    <property type="entry name" value="SGC REGION PROTEIN SGCQ-RELATED"/>
    <property type="match status" value="1"/>
</dbReference>
<protein>
    <submittedName>
        <fullName evidence="2">Uncharacterized protein</fullName>
    </submittedName>
</protein>
<dbReference type="SUPFAM" id="SSF51366">
    <property type="entry name" value="Ribulose-phoshate binding barrel"/>
    <property type="match status" value="1"/>
</dbReference>
<reference evidence="2" key="1">
    <citation type="submission" date="2019-08" db="EMBL/GenBank/DDBJ databases">
        <authorList>
            <person name="Kucharzyk K."/>
            <person name="Murdoch R.W."/>
            <person name="Higgins S."/>
            <person name="Loffler F."/>
        </authorList>
    </citation>
    <scope>NUCLEOTIDE SEQUENCE</scope>
</reference>
<gene>
    <name evidence="2" type="ORF">SDC9_165741</name>
</gene>
<name>A0A645FV39_9ZZZZ</name>